<reference evidence="6 7" key="1">
    <citation type="submission" date="2022-10" db="EMBL/GenBank/DDBJ databases">
        <title>The complete genomes of actinobacterial strains from the NBC collection.</title>
        <authorList>
            <person name="Joergensen T.S."/>
            <person name="Alvarez Arevalo M."/>
            <person name="Sterndorff E.B."/>
            <person name="Faurdal D."/>
            <person name="Vuksanovic O."/>
            <person name="Mourched A.-S."/>
            <person name="Charusanti P."/>
            <person name="Shaw S."/>
            <person name="Blin K."/>
            <person name="Weber T."/>
        </authorList>
    </citation>
    <scope>NUCLEOTIDE SEQUENCE [LARGE SCALE GENOMIC DNA]</scope>
    <source>
        <strain evidence="6 7">NBC 01809</strain>
    </source>
</reference>
<evidence type="ECO:0000256" key="1">
    <source>
        <dbReference type="ARBA" id="ARBA00001947"/>
    </source>
</evidence>
<dbReference type="SUPFAM" id="SSF102215">
    <property type="entry name" value="Creatininase"/>
    <property type="match status" value="1"/>
</dbReference>
<evidence type="ECO:0000256" key="2">
    <source>
        <dbReference type="ARBA" id="ARBA00022723"/>
    </source>
</evidence>
<comment type="cofactor">
    <cofactor evidence="1">
        <name>Zn(2+)</name>
        <dbReference type="ChEBI" id="CHEBI:29105"/>
    </cofactor>
</comment>
<keyword evidence="7" id="KW-1185">Reference proteome</keyword>
<dbReference type="RefSeq" id="WP_326564389.1">
    <property type="nucleotide sequence ID" value="NZ_CP109071.1"/>
</dbReference>
<sequence>MNRWYGSLSAPEIARQLTERSVLCLPIGSYEQHGPHLPLHTDTVIAGQFTNRLVDRYGDQHDLWALPALPYGLSLEHSWALGTVSLRVAALTTLLNAIVGEFARATPARRLLIVNGHGGNRGILEAVSYELQATHQVRVGVIHPSSLSTAHATSGLPEIHAGMKETSIMLTLAPNDVHLDRLPETFAADPAHRDEIQCLILERGTTWPWSSGDDRIACLGIIGGDPRLASAELGEAIITSALDESDQVLQHL</sequence>
<evidence type="ECO:0000256" key="5">
    <source>
        <dbReference type="ARBA" id="ARBA00024029"/>
    </source>
</evidence>
<name>A0ABZ1EJ36_9ACTN</name>
<dbReference type="InterPro" id="IPR024087">
    <property type="entry name" value="Creatininase-like_sf"/>
</dbReference>
<keyword evidence="2" id="KW-0479">Metal-binding</keyword>
<dbReference type="Gene3D" id="3.40.50.10310">
    <property type="entry name" value="Creatininase"/>
    <property type="match status" value="1"/>
</dbReference>
<organism evidence="6 7">
    <name type="scientific">Micromonospora peucetia</name>
    <dbReference type="NCBI Taxonomy" id="47871"/>
    <lineage>
        <taxon>Bacteria</taxon>
        <taxon>Bacillati</taxon>
        <taxon>Actinomycetota</taxon>
        <taxon>Actinomycetes</taxon>
        <taxon>Micromonosporales</taxon>
        <taxon>Micromonosporaceae</taxon>
        <taxon>Micromonospora</taxon>
    </lineage>
</organism>
<dbReference type="EMBL" id="CP109071">
    <property type="protein sequence ID" value="WSA34254.1"/>
    <property type="molecule type" value="Genomic_DNA"/>
</dbReference>
<evidence type="ECO:0000256" key="3">
    <source>
        <dbReference type="ARBA" id="ARBA00022801"/>
    </source>
</evidence>
<keyword evidence="4" id="KW-0862">Zinc</keyword>
<dbReference type="PANTHER" id="PTHR35005:SF1">
    <property type="entry name" value="2-AMINO-5-FORMYLAMINO-6-RIBOSYLAMINOPYRIMIDIN-4(3H)-ONE 5'-MONOPHOSPHATE DEFORMYLASE"/>
    <property type="match status" value="1"/>
</dbReference>
<evidence type="ECO:0000313" key="7">
    <source>
        <dbReference type="Proteomes" id="UP001334804"/>
    </source>
</evidence>
<proteinExistence type="inferred from homology"/>
<dbReference type="InterPro" id="IPR003785">
    <property type="entry name" value="Creatininase/forma_Hydrolase"/>
</dbReference>
<evidence type="ECO:0000256" key="4">
    <source>
        <dbReference type="ARBA" id="ARBA00022833"/>
    </source>
</evidence>
<gene>
    <name evidence="6" type="ORF">OIE14_09540</name>
</gene>
<dbReference type="Pfam" id="PF02633">
    <property type="entry name" value="Creatininase"/>
    <property type="match status" value="1"/>
</dbReference>
<evidence type="ECO:0000313" key="6">
    <source>
        <dbReference type="EMBL" id="WSA34254.1"/>
    </source>
</evidence>
<comment type="similarity">
    <text evidence="5">Belongs to the creatininase superfamily.</text>
</comment>
<protein>
    <submittedName>
        <fullName evidence="6">Creatininase family protein</fullName>
    </submittedName>
</protein>
<dbReference type="Proteomes" id="UP001334804">
    <property type="component" value="Chromosome"/>
</dbReference>
<dbReference type="PANTHER" id="PTHR35005">
    <property type="entry name" value="3-DEHYDRO-SCYLLO-INOSOSE HYDROLASE"/>
    <property type="match status" value="1"/>
</dbReference>
<accession>A0ABZ1EJ36</accession>
<keyword evidence="3" id="KW-0378">Hydrolase</keyword>